<comment type="caution">
    <text evidence="2">The sequence shown here is derived from an EMBL/GenBank/DDBJ whole genome shotgun (WGS) entry which is preliminary data.</text>
</comment>
<reference evidence="2 3" key="1">
    <citation type="submission" date="2015-12" db="EMBL/GenBank/DDBJ databases">
        <title>The genome of Folsomia candida.</title>
        <authorList>
            <person name="Faddeeva A."/>
            <person name="Derks M.F."/>
            <person name="Anvar Y."/>
            <person name="Smit S."/>
            <person name="Van Straalen N."/>
            <person name="Roelofs D."/>
        </authorList>
    </citation>
    <scope>NUCLEOTIDE SEQUENCE [LARGE SCALE GENOMIC DNA]</scope>
    <source>
        <strain evidence="2 3">VU population</strain>
        <tissue evidence="2">Whole body</tissue>
    </source>
</reference>
<evidence type="ECO:0000313" key="3">
    <source>
        <dbReference type="Proteomes" id="UP000198287"/>
    </source>
</evidence>
<dbReference type="EMBL" id="LNIX01000001">
    <property type="protein sequence ID" value="OXA61659.1"/>
    <property type="molecule type" value="Genomic_DNA"/>
</dbReference>
<sequence>MEKLTGPSSGGTSQVSPIFPNFQTDKRFSFRDSQDFSLSSVINYFSKRLDVANSSSSFLMHVDDKENDTSETLMAVPDCHTTDMDVEAKLEVLRKMSGLDYQCRESLGQSFLTSTRMEEGDGGMNIEDSWDEFDKVMEKSLPAKDWELVEFEDLAQRSTVQVEEQFMSADEAKREMDKEEEFRAQFLQSEDATFVSEQNMSFSHNPLSMTNYFQSRSSFPVDNVANESTMLGLYESQNEKTLVGNRDTSIASNNNNMTDFLEEYLQSIEKKQSDGATPDVPSAIAVQKFLINSMSDGADHSEIANYILEACKASVQPKKPSRSKTLITCIDKTANILDPPISKSKNPTPPIIPIDSMHKTASILKKTPPQSTTLIACRDKTGSILKKTPSQSTALTACTYKIGNIRISESKNPSPPTTPIASIDKTDNIWKNPPSPPTNLIVSKDVTTNLGEIRQPTSAAVRVKASRISIKESKDKTTSRKKVQIAQQQPLQSHPQVTSTIASAAGPLGHNSYQQSVATQSSFGPGLGHCSHMPTEFGHPQQPGYAFPFSIHIHLPSFPPGIYPPHHGTHSAPLYATSSDGVSSMYSQHSLPK</sequence>
<gene>
    <name evidence="2" type="ORF">Fcan01_01935</name>
</gene>
<feature type="region of interest" description="Disordered" evidence="1">
    <location>
        <begin position="409"/>
        <end position="436"/>
    </location>
</feature>
<organism evidence="2 3">
    <name type="scientific">Folsomia candida</name>
    <name type="common">Springtail</name>
    <dbReference type="NCBI Taxonomy" id="158441"/>
    <lineage>
        <taxon>Eukaryota</taxon>
        <taxon>Metazoa</taxon>
        <taxon>Ecdysozoa</taxon>
        <taxon>Arthropoda</taxon>
        <taxon>Hexapoda</taxon>
        <taxon>Collembola</taxon>
        <taxon>Entomobryomorpha</taxon>
        <taxon>Isotomoidea</taxon>
        <taxon>Isotomidae</taxon>
        <taxon>Proisotominae</taxon>
        <taxon>Folsomia</taxon>
    </lineage>
</organism>
<evidence type="ECO:0000256" key="1">
    <source>
        <dbReference type="SAM" id="MobiDB-lite"/>
    </source>
</evidence>
<name>A0A226EVW3_FOLCA</name>
<accession>A0A226EVW3</accession>
<evidence type="ECO:0000313" key="2">
    <source>
        <dbReference type="EMBL" id="OXA61659.1"/>
    </source>
</evidence>
<proteinExistence type="predicted"/>
<dbReference type="Proteomes" id="UP000198287">
    <property type="component" value="Unassembled WGS sequence"/>
</dbReference>
<keyword evidence="3" id="KW-1185">Reference proteome</keyword>
<protein>
    <submittedName>
        <fullName evidence="2">Uncharacterized protein</fullName>
    </submittedName>
</protein>
<dbReference type="AlphaFoldDB" id="A0A226EVW3"/>